<gene>
    <name evidence="1" type="ORF">J1899_20545</name>
</gene>
<accession>A0ABX8FAB7</accession>
<name>A0ABX8FAB7_9BACI</name>
<dbReference type="Proteomes" id="UP000679247">
    <property type="component" value="Chromosome"/>
</dbReference>
<reference evidence="1 2" key="1">
    <citation type="submission" date="2021-03" db="EMBL/GenBank/DDBJ databases">
        <title>The first data on the complete genome of the tetrodotoxin-producing bacterium.</title>
        <authorList>
            <person name="Melnikova D.I."/>
            <person name="Nijland R."/>
            <person name="Magarlamov T.Y."/>
        </authorList>
    </citation>
    <scope>NUCLEOTIDE SEQUENCE [LARGE SCALE GENOMIC DNA]</scope>
    <source>
        <strain evidence="1 2">1839</strain>
    </source>
</reference>
<dbReference type="RefSeq" id="WP_214476386.1">
    <property type="nucleotide sequence ID" value="NZ_CP071709.1"/>
</dbReference>
<proteinExistence type="predicted"/>
<dbReference type="EMBL" id="CP071709">
    <property type="protein sequence ID" value="QVY61304.1"/>
    <property type="molecule type" value="Genomic_DNA"/>
</dbReference>
<protein>
    <submittedName>
        <fullName evidence="1">Uncharacterized protein</fullName>
    </submittedName>
</protein>
<evidence type="ECO:0000313" key="2">
    <source>
        <dbReference type="Proteomes" id="UP000679247"/>
    </source>
</evidence>
<sequence length="130" mass="14156">MKAAPTINIVTDLSIPTPLPIYSFNGGENWIKSVTEVTANGIKLDGISTTDLNDINQEEVQGDVLQGDLDYIIAPNPGEADQFNIAGDNVIVFYLFASQQQIIEEGTTSLEFVIKADGYNDVTLNFTIDK</sequence>
<evidence type="ECO:0000313" key="1">
    <source>
        <dbReference type="EMBL" id="QVY61304.1"/>
    </source>
</evidence>
<organism evidence="1 2">
    <name type="scientific">Cytobacillus gottheilii</name>
    <dbReference type="NCBI Taxonomy" id="859144"/>
    <lineage>
        <taxon>Bacteria</taxon>
        <taxon>Bacillati</taxon>
        <taxon>Bacillota</taxon>
        <taxon>Bacilli</taxon>
        <taxon>Bacillales</taxon>
        <taxon>Bacillaceae</taxon>
        <taxon>Cytobacillus</taxon>
    </lineage>
</organism>
<keyword evidence="2" id="KW-1185">Reference proteome</keyword>